<comment type="caution">
    <text evidence="6">The sequence shown here is derived from an EMBL/GenBank/DDBJ whole genome shotgun (WGS) entry which is preliminary data.</text>
</comment>
<evidence type="ECO:0000256" key="4">
    <source>
        <dbReference type="PIRNR" id="PIRNR000777"/>
    </source>
</evidence>
<feature type="region of interest" description="Disordered" evidence="5">
    <location>
        <begin position="137"/>
        <end position="199"/>
    </location>
</feature>
<dbReference type="STRING" id="1754192.A0A1Y1XAY4"/>
<dbReference type="InterPro" id="IPR024661">
    <property type="entry name" value="RNA_pol_III_Rpc31"/>
</dbReference>
<comment type="subunit">
    <text evidence="4">Component of the RNA polymerase III (Pol III) complex.</text>
</comment>
<keyword evidence="3 4" id="KW-0539">Nucleus</keyword>
<evidence type="ECO:0000256" key="1">
    <source>
        <dbReference type="ARBA" id="ARBA00004123"/>
    </source>
</evidence>
<evidence type="ECO:0000313" key="6">
    <source>
        <dbReference type="EMBL" id="ORX82596.1"/>
    </source>
</evidence>
<feature type="region of interest" description="Disordered" evidence="5">
    <location>
        <begin position="1"/>
        <end position="22"/>
    </location>
</feature>
<proteinExistence type="inferred from homology"/>
<name>A0A1Y1XAY4_9FUNG</name>
<accession>A0A1Y1XAY4</accession>
<dbReference type="OrthoDB" id="5377312at2759"/>
<feature type="compositionally biased region" description="Acidic residues" evidence="5">
    <location>
        <begin position="156"/>
        <end position="199"/>
    </location>
</feature>
<feature type="compositionally biased region" description="Basic and acidic residues" evidence="5">
    <location>
        <begin position="137"/>
        <end position="146"/>
    </location>
</feature>
<evidence type="ECO:0000256" key="3">
    <source>
        <dbReference type="ARBA" id="ARBA00023242"/>
    </source>
</evidence>
<evidence type="ECO:0000256" key="2">
    <source>
        <dbReference type="ARBA" id="ARBA00008352"/>
    </source>
</evidence>
<reference evidence="6 7" key="2">
    <citation type="submission" date="2016-08" db="EMBL/GenBank/DDBJ databases">
        <title>Pervasive Adenine N6-methylation of Active Genes in Fungi.</title>
        <authorList>
            <consortium name="DOE Joint Genome Institute"/>
            <person name="Mondo S.J."/>
            <person name="Dannebaum R.O."/>
            <person name="Kuo R.C."/>
            <person name="Labutti K."/>
            <person name="Haridas S."/>
            <person name="Kuo A."/>
            <person name="Salamov A."/>
            <person name="Ahrendt S.R."/>
            <person name="Lipzen A."/>
            <person name="Sullivan W."/>
            <person name="Andreopoulos W.B."/>
            <person name="Clum A."/>
            <person name="Lindquist E."/>
            <person name="Daum C."/>
            <person name="Ramamoorthy G.K."/>
            <person name="Gryganskyi A."/>
            <person name="Culley D."/>
            <person name="Magnuson J.K."/>
            <person name="James T.Y."/>
            <person name="O'Malley M.A."/>
            <person name="Stajich J.E."/>
            <person name="Spatafora J.W."/>
            <person name="Visel A."/>
            <person name="Grigoriev I.V."/>
        </authorList>
    </citation>
    <scope>NUCLEOTIDE SEQUENCE [LARGE SCALE GENOMIC DNA]</scope>
    <source>
        <strain evidence="6 7">S4</strain>
    </source>
</reference>
<reference evidence="6 7" key="1">
    <citation type="submission" date="2016-08" db="EMBL/GenBank/DDBJ databases">
        <title>A Parts List for Fungal Cellulosomes Revealed by Comparative Genomics.</title>
        <authorList>
            <consortium name="DOE Joint Genome Institute"/>
            <person name="Haitjema C.H."/>
            <person name="Gilmore S.P."/>
            <person name="Henske J.K."/>
            <person name="Solomon K.V."/>
            <person name="De Groot R."/>
            <person name="Kuo A."/>
            <person name="Mondo S.J."/>
            <person name="Salamov A.A."/>
            <person name="Labutti K."/>
            <person name="Zhao Z."/>
            <person name="Chiniquy J."/>
            <person name="Barry K."/>
            <person name="Brewer H.M."/>
            <person name="Purvine S.O."/>
            <person name="Wright A.T."/>
            <person name="Boxma B."/>
            <person name="Van Alen T."/>
            <person name="Hackstein J.H."/>
            <person name="Baker S.E."/>
            <person name="Grigoriev I.V."/>
            <person name="O'Malley M.A."/>
        </authorList>
    </citation>
    <scope>NUCLEOTIDE SEQUENCE [LARGE SCALE GENOMIC DNA]</scope>
    <source>
        <strain evidence="6 7">S4</strain>
    </source>
</reference>
<keyword evidence="7" id="KW-1185">Reference proteome</keyword>
<gene>
    <name evidence="6" type="ORF">BCR32DRAFT_326781</name>
</gene>
<organism evidence="6 7">
    <name type="scientific">Anaeromyces robustus</name>
    <dbReference type="NCBI Taxonomy" id="1754192"/>
    <lineage>
        <taxon>Eukaryota</taxon>
        <taxon>Fungi</taxon>
        <taxon>Fungi incertae sedis</taxon>
        <taxon>Chytridiomycota</taxon>
        <taxon>Chytridiomycota incertae sedis</taxon>
        <taxon>Neocallimastigomycetes</taxon>
        <taxon>Neocallimastigales</taxon>
        <taxon>Neocallimastigaceae</taxon>
        <taxon>Anaeromyces</taxon>
    </lineage>
</organism>
<dbReference type="PANTHER" id="PTHR15367:SF2">
    <property type="entry name" value="DNA-DIRECTED RNA POLYMERASE III SUBUNIT"/>
    <property type="match status" value="1"/>
</dbReference>
<dbReference type="GO" id="GO:0006383">
    <property type="term" value="P:transcription by RNA polymerase III"/>
    <property type="evidence" value="ECO:0007669"/>
    <property type="project" value="UniProtKB-UniRule"/>
</dbReference>
<protein>
    <recommendedName>
        <fullName evidence="4">DNA-directed RNA polymerase III subunit</fullName>
    </recommendedName>
</protein>
<dbReference type="Pfam" id="PF11705">
    <property type="entry name" value="RNA_pol_3_Rpc31"/>
    <property type="match status" value="1"/>
</dbReference>
<evidence type="ECO:0000256" key="5">
    <source>
        <dbReference type="SAM" id="MobiDB-lite"/>
    </source>
</evidence>
<comment type="function">
    <text evidence="4">DNA-dependent RNA polymerase catalyzes the transcription of DNA into RNA using the four ribonucleoside triphosphates as substrates. Specific peripheric component of RNA polymerase III which synthesizes small RNAs, such as 5S rRNA and tRNAs.</text>
</comment>
<dbReference type="AlphaFoldDB" id="A0A1Y1XAY4"/>
<dbReference type="PANTHER" id="PTHR15367">
    <property type="entry name" value="DNA-DIRECTED RNA POLYMERASE III"/>
    <property type="match status" value="1"/>
</dbReference>
<evidence type="ECO:0000313" key="7">
    <source>
        <dbReference type="Proteomes" id="UP000193944"/>
    </source>
</evidence>
<dbReference type="GO" id="GO:0005666">
    <property type="term" value="C:RNA polymerase III complex"/>
    <property type="evidence" value="ECO:0007669"/>
    <property type="project" value="UniProtKB-UniRule"/>
</dbReference>
<feature type="compositionally biased region" description="Basic residues" evidence="5">
    <location>
        <begin position="1"/>
        <end position="10"/>
    </location>
</feature>
<comment type="similarity">
    <text evidence="2 4">Belongs to the eukaryotic RPC7 RNA polymerase subunit family.</text>
</comment>
<comment type="subcellular location">
    <subcellularLocation>
        <location evidence="1 4">Nucleus</location>
    </subcellularLocation>
</comment>
<dbReference type="EMBL" id="MCFG01000091">
    <property type="protein sequence ID" value="ORX82596.1"/>
    <property type="molecule type" value="Genomic_DNA"/>
</dbReference>
<dbReference type="PIRSF" id="PIRSF000777">
    <property type="entry name" value="RNA_polIII_C31"/>
    <property type="match status" value="1"/>
</dbReference>
<sequence>MSRGGRGRGRGRSDSKFPTFEGQIQFASAPTPLFPNYEMPPPPEITKEEEEFLDMYRDFQQKLKDSVYYLDEDKSTTFFHQYSDRFRKKKIVKDIKTIPADNLLLFPEELHKIKDPTKRIVKKKFKNEITSKLFDAFEKEEDKETKSNNVNKLMVDEEDNENEVIEDDEDDEEENDYIEDHYAEEDDIEDDMNDEDTYE</sequence>
<dbReference type="Proteomes" id="UP000193944">
    <property type="component" value="Unassembled WGS sequence"/>
</dbReference>